<feature type="transmembrane region" description="Helical" evidence="13">
    <location>
        <begin position="416"/>
        <end position="437"/>
    </location>
</feature>
<comment type="subcellular location">
    <subcellularLocation>
        <location evidence="1">Cell membrane</location>
        <topology evidence="1">Multi-pass membrane protein</topology>
    </subcellularLocation>
</comment>
<dbReference type="PROSITE" id="PS00154">
    <property type="entry name" value="ATPASE_E1_E2"/>
    <property type="match status" value="1"/>
</dbReference>
<comment type="similarity">
    <text evidence="2">Belongs to the cation transport ATPase (P-type) (TC 3.A.3) family. Type IB subfamily.</text>
</comment>
<dbReference type="InterPro" id="IPR036163">
    <property type="entry name" value="HMA_dom_sf"/>
</dbReference>
<dbReference type="Gene3D" id="2.70.150.10">
    <property type="entry name" value="Calcium-transporting ATPase, cytoplasmic transduction domain A"/>
    <property type="match status" value="1"/>
</dbReference>
<dbReference type="STRING" id="1415657.FNIIJ_014"/>
<dbReference type="Gene3D" id="3.40.1110.10">
    <property type="entry name" value="Calcium-transporting ATPase, cytoplasmic domain N"/>
    <property type="match status" value="1"/>
</dbReference>
<feature type="transmembrane region" description="Helical" evidence="13">
    <location>
        <begin position="167"/>
        <end position="191"/>
    </location>
</feature>
<dbReference type="SUPFAM" id="SSF81653">
    <property type="entry name" value="Calcium ATPase, transduction domain A"/>
    <property type="match status" value="1"/>
</dbReference>
<dbReference type="InterPro" id="IPR021993">
    <property type="entry name" value="ATPase-cat-bd"/>
</dbReference>
<dbReference type="SUPFAM" id="SSF81665">
    <property type="entry name" value="Calcium ATPase, transmembrane domain M"/>
    <property type="match status" value="1"/>
</dbReference>
<reference evidence="16 17" key="1">
    <citation type="journal article" date="2014" name="Genome Biol. Evol.">
        <title>Genome sequence of "Candidatus Walczuchella monophlebidarum" the flavobacterial endosymbiont of Llaveia axin axin (Hemiptera: Coccoidea: Monophlebidae).</title>
        <authorList>
            <person name="Rosas-Perez T."/>
            <person name="Rosenblueth M."/>
            <person name="Rincon-Rosales R."/>
            <person name="Mora J."/>
            <person name="Martinez-Romero E."/>
        </authorList>
    </citation>
    <scope>NUCLEOTIDE SEQUENCE [LARGE SCALE GENOMIC DNA]</scope>
    <source>
        <strain evidence="16">FNIIJ</strain>
    </source>
</reference>
<dbReference type="SUPFAM" id="SSF55008">
    <property type="entry name" value="HMA, heavy metal-associated domain"/>
    <property type="match status" value="1"/>
</dbReference>
<dbReference type="Pfam" id="PF00702">
    <property type="entry name" value="Hydrolase"/>
    <property type="match status" value="1"/>
</dbReference>
<evidence type="ECO:0000256" key="9">
    <source>
        <dbReference type="ARBA" id="ARBA00022967"/>
    </source>
</evidence>
<proteinExistence type="inferred from homology"/>
<dbReference type="PRINTS" id="PR00119">
    <property type="entry name" value="CATATPASE"/>
</dbReference>
<dbReference type="InterPro" id="IPR023214">
    <property type="entry name" value="HAD_sf"/>
</dbReference>
<keyword evidence="7" id="KW-0479">Metal-binding</keyword>
<evidence type="ECO:0000256" key="13">
    <source>
        <dbReference type="SAM" id="Phobius"/>
    </source>
</evidence>
<feature type="transmembrane region" description="Helical" evidence="13">
    <location>
        <begin position="242"/>
        <end position="260"/>
    </location>
</feature>
<keyword evidence="9" id="KW-1278">Translocase</keyword>
<keyword evidence="12 13" id="KW-0472">Membrane</keyword>
<keyword evidence="6 13" id="KW-0812">Transmembrane</keyword>
<dbReference type="OrthoDB" id="1521937at2"/>
<dbReference type="SUPFAM" id="SSF56784">
    <property type="entry name" value="HAD-like"/>
    <property type="match status" value="1"/>
</dbReference>
<name>A0A068DNI5_9FLAO</name>
<feature type="transmembrane region" description="Helical" evidence="13">
    <location>
        <begin position="443"/>
        <end position="467"/>
    </location>
</feature>
<dbReference type="InterPro" id="IPR023299">
    <property type="entry name" value="ATPase_P-typ_cyto_dom_N"/>
</dbReference>
<accession>A0A068DNI5</accession>
<dbReference type="InterPro" id="IPR018303">
    <property type="entry name" value="ATPase_P-typ_P_site"/>
</dbReference>
<dbReference type="InterPro" id="IPR023298">
    <property type="entry name" value="ATPase_P-typ_TM_dom_sf"/>
</dbReference>
<evidence type="ECO:0000259" key="15">
    <source>
        <dbReference type="Pfam" id="PF12156"/>
    </source>
</evidence>
<evidence type="ECO:0000256" key="3">
    <source>
        <dbReference type="ARBA" id="ARBA00022448"/>
    </source>
</evidence>
<feature type="domain" description="Putative metal-binding" evidence="15">
    <location>
        <begin position="5"/>
        <end position="78"/>
    </location>
</feature>
<dbReference type="NCBIfam" id="TIGR01494">
    <property type="entry name" value="ATPase_P-type"/>
    <property type="match status" value="1"/>
</dbReference>
<dbReference type="InterPro" id="IPR001757">
    <property type="entry name" value="P_typ_ATPase"/>
</dbReference>
<evidence type="ECO:0000256" key="12">
    <source>
        <dbReference type="ARBA" id="ARBA00023136"/>
    </source>
</evidence>
<feature type="transmembrane region" description="Helical" evidence="13">
    <location>
        <begin position="203"/>
        <end position="221"/>
    </location>
</feature>
<sequence>MLSNRCFHCNKEVVDKIKVDEKVFCCKGCKSVYEILHKYRLEKFYELNQSPGISPDEKNIYNFYFLDTHQIREKLVDFDDDKNTSVRFFIPTIHCSSCIWLLENLPKVQPNIIHSTVDFGTRTIQVIFKKKKLKLSELAYFLNSMGYKPILSLESVEKKETFYSRHFFCKVVVSFFCFANTMLLAFPEYLWSNEDLWLEKKQHFFHLLMFFLSFPVIFYSATDFFKTAYHAVVLQKKIHIDLPISLGILSLFFRSIYEVLTGFGSGYFDSLSGLVFFMLLGRVFQMITYRYLAFDRDYKSFYPIAVIRCHNGKEENILLSNLKIGDRILIRNEEIVPADSILIRGSAIIDNSFITGETRLRSRKVGERIYAGGRQRGEIIEIEVVKKIEQSRLTRLWRNQVFKTSKVYLDNLVNTWSSYFTLAVLGIAAGTGIYWYYTNPENLFQSVCTVLIVACPCALAISTPFTLGNIMRILSLDGFYVKDIHTIERIASIEELVFDKTGTLTESEGTNIDYSGTPLDKGKRISIASLLRHSKHPLSCSIYKHINEKDVYQIHDFKEIPGNGLQAYVNDNLVKVGSDDYVGVLNKRTQVFFSINEKIWGSFVFYHRYRLCIKEVFWDLKSYKLSILSGDNNAEKTFLQSLLPVGSEMLFWQNPQQKLDYISGLQKSGKRVMMFGDGLNDAGALKKSDVGVAVVEHVNSFYPNCDVLMQANKFDRIPYLMKLSRTSLKLVISSFLISLFYNLIGLSFAVTGTLKPVIAAILMPFSSMSIVMFSTFSTWIYAWWLKRFWKKI</sequence>
<feature type="transmembrane region" description="Helical" evidence="13">
    <location>
        <begin position="272"/>
        <end position="292"/>
    </location>
</feature>
<evidence type="ECO:0000256" key="6">
    <source>
        <dbReference type="ARBA" id="ARBA00022692"/>
    </source>
</evidence>
<dbReference type="GO" id="GO:0005507">
    <property type="term" value="F:copper ion binding"/>
    <property type="evidence" value="ECO:0007669"/>
    <property type="project" value="TreeGrafter"/>
</dbReference>
<dbReference type="EMBL" id="CP006873">
    <property type="protein sequence ID" value="AID37320.1"/>
    <property type="molecule type" value="Genomic_DNA"/>
</dbReference>
<evidence type="ECO:0000313" key="16">
    <source>
        <dbReference type="EMBL" id="AID37320.1"/>
    </source>
</evidence>
<keyword evidence="5" id="KW-0597">Phosphoprotein</keyword>
<keyword evidence="11" id="KW-0406">Ion transport</keyword>
<evidence type="ECO:0000256" key="10">
    <source>
        <dbReference type="ARBA" id="ARBA00022989"/>
    </source>
</evidence>
<evidence type="ECO:0000256" key="11">
    <source>
        <dbReference type="ARBA" id="ARBA00023065"/>
    </source>
</evidence>
<dbReference type="PANTHER" id="PTHR43520">
    <property type="entry name" value="ATP7, ISOFORM B"/>
    <property type="match status" value="1"/>
</dbReference>
<dbReference type="GO" id="GO:0005524">
    <property type="term" value="F:ATP binding"/>
    <property type="evidence" value="ECO:0007669"/>
    <property type="project" value="InterPro"/>
</dbReference>
<keyword evidence="10 13" id="KW-1133">Transmembrane helix</keyword>
<dbReference type="Pfam" id="PF12156">
    <property type="entry name" value="ATPase-cat_bd"/>
    <property type="match status" value="1"/>
</dbReference>
<keyword evidence="17" id="KW-1185">Reference proteome</keyword>
<evidence type="ECO:0000256" key="2">
    <source>
        <dbReference type="ARBA" id="ARBA00006024"/>
    </source>
</evidence>
<dbReference type="Gene3D" id="1.20.1110.10">
    <property type="entry name" value="Calcium-transporting ATPase, transmembrane domain"/>
    <property type="match status" value="1"/>
</dbReference>
<organism evidence="16 17">
    <name type="scientific">Candidatus Walczuchella monophlebidarum</name>
    <dbReference type="NCBI Taxonomy" id="1415657"/>
    <lineage>
        <taxon>Bacteria</taxon>
        <taxon>Pseudomonadati</taxon>
        <taxon>Bacteroidota</taxon>
        <taxon>Flavobacteriia</taxon>
        <taxon>Flavobacteriales</taxon>
        <taxon>Candidatus Walczuchella</taxon>
    </lineage>
</organism>
<gene>
    <name evidence="16" type="primary">ccoI</name>
    <name evidence="16" type="ORF">FNIIJ_014</name>
</gene>
<evidence type="ECO:0000256" key="7">
    <source>
        <dbReference type="ARBA" id="ARBA00022723"/>
    </source>
</evidence>
<dbReference type="Pfam" id="PF00122">
    <property type="entry name" value="E1-E2_ATPase"/>
    <property type="match status" value="1"/>
</dbReference>
<evidence type="ECO:0000256" key="4">
    <source>
        <dbReference type="ARBA" id="ARBA00022475"/>
    </source>
</evidence>
<evidence type="ECO:0000256" key="5">
    <source>
        <dbReference type="ARBA" id="ARBA00022553"/>
    </source>
</evidence>
<keyword evidence="3" id="KW-0813">Transport</keyword>
<dbReference type="InterPro" id="IPR036412">
    <property type="entry name" value="HAD-like_sf"/>
</dbReference>
<evidence type="ECO:0000256" key="1">
    <source>
        <dbReference type="ARBA" id="ARBA00004651"/>
    </source>
</evidence>
<evidence type="ECO:0000259" key="14">
    <source>
        <dbReference type="Pfam" id="PF00122"/>
    </source>
</evidence>
<dbReference type="GO" id="GO:0016887">
    <property type="term" value="F:ATP hydrolysis activity"/>
    <property type="evidence" value="ECO:0007669"/>
    <property type="project" value="InterPro"/>
</dbReference>
<dbReference type="HOGENOM" id="CLU_001771_0_3_10"/>
<protein>
    <submittedName>
        <fullName evidence="16">Type cbb3 cytochrome oxidase biogenesis protein CcoI Copper-translocating P-type ATPase</fullName>
    </submittedName>
</protein>
<dbReference type="Proteomes" id="UP000027148">
    <property type="component" value="Chromosome"/>
</dbReference>
<feature type="transmembrane region" description="Helical" evidence="13">
    <location>
        <begin position="757"/>
        <end position="784"/>
    </location>
</feature>
<feature type="transmembrane region" description="Helical" evidence="13">
    <location>
        <begin position="730"/>
        <end position="751"/>
    </location>
</feature>
<dbReference type="RefSeq" id="WP_038436036.1">
    <property type="nucleotide sequence ID" value="NZ_CP006873.1"/>
</dbReference>
<dbReference type="Gene3D" id="3.30.70.100">
    <property type="match status" value="1"/>
</dbReference>
<dbReference type="GO" id="GO:0055070">
    <property type="term" value="P:copper ion homeostasis"/>
    <property type="evidence" value="ECO:0007669"/>
    <property type="project" value="TreeGrafter"/>
</dbReference>
<evidence type="ECO:0000313" key="17">
    <source>
        <dbReference type="Proteomes" id="UP000027148"/>
    </source>
</evidence>
<dbReference type="GO" id="GO:0005886">
    <property type="term" value="C:plasma membrane"/>
    <property type="evidence" value="ECO:0007669"/>
    <property type="project" value="UniProtKB-SubCell"/>
</dbReference>
<dbReference type="PANTHER" id="PTHR43520:SF5">
    <property type="entry name" value="CATION-TRANSPORTING P-TYPE ATPASE-RELATED"/>
    <property type="match status" value="1"/>
</dbReference>
<dbReference type="GO" id="GO:0043682">
    <property type="term" value="F:P-type divalent copper transporter activity"/>
    <property type="evidence" value="ECO:0007669"/>
    <property type="project" value="TreeGrafter"/>
</dbReference>
<dbReference type="Gene3D" id="3.40.50.1000">
    <property type="entry name" value="HAD superfamily/HAD-like"/>
    <property type="match status" value="1"/>
</dbReference>
<evidence type="ECO:0000256" key="8">
    <source>
        <dbReference type="ARBA" id="ARBA00022842"/>
    </source>
</evidence>
<dbReference type="InterPro" id="IPR008250">
    <property type="entry name" value="ATPase_P-typ_transduc_dom_A_sf"/>
</dbReference>
<feature type="domain" description="P-type ATPase A" evidence="14">
    <location>
        <begin position="306"/>
        <end position="398"/>
    </location>
</feature>
<dbReference type="InterPro" id="IPR059000">
    <property type="entry name" value="ATPase_P-type_domA"/>
</dbReference>
<keyword evidence="4" id="KW-1003">Cell membrane</keyword>
<dbReference type="AlphaFoldDB" id="A0A068DNI5"/>
<keyword evidence="8" id="KW-0460">Magnesium</keyword>
<dbReference type="KEGG" id="elv:FNIIJ_014"/>